<accession>A0A1L0CVM4</accession>
<proteinExistence type="predicted"/>
<feature type="compositionally biased region" description="Basic residues" evidence="1">
    <location>
        <begin position="28"/>
        <end position="43"/>
    </location>
</feature>
<evidence type="ECO:0000256" key="1">
    <source>
        <dbReference type="SAM" id="MobiDB-lite"/>
    </source>
</evidence>
<feature type="compositionally biased region" description="Basic residues" evidence="1">
    <location>
        <begin position="1"/>
        <end position="10"/>
    </location>
</feature>
<feature type="compositionally biased region" description="Basic and acidic residues" evidence="1">
    <location>
        <begin position="11"/>
        <end position="26"/>
    </location>
</feature>
<dbReference type="OrthoDB" id="4062651at2759"/>
<dbReference type="Proteomes" id="UP000182334">
    <property type="component" value="Chromosome I"/>
</dbReference>
<dbReference type="EMBL" id="LT635756">
    <property type="protein sequence ID" value="SGZ47905.1"/>
    <property type="molecule type" value="Genomic_DNA"/>
</dbReference>
<protein>
    <submittedName>
        <fullName evidence="2">CIC11C00000000951</fullName>
    </submittedName>
</protein>
<feature type="region of interest" description="Disordered" evidence="1">
    <location>
        <begin position="223"/>
        <end position="259"/>
    </location>
</feature>
<reference evidence="2 3" key="1">
    <citation type="submission" date="2016-10" db="EMBL/GenBank/DDBJ databases">
        <authorList>
            <person name="de Groot N.N."/>
        </authorList>
    </citation>
    <scope>NUCLEOTIDE SEQUENCE [LARGE SCALE GENOMIC DNA]</scope>
    <source>
        <strain evidence="2 3">CBS 141442</strain>
    </source>
</reference>
<keyword evidence="3" id="KW-1185">Reference proteome</keyword>
<dbReference type="STRING" id="45354.A0A1L0CVM4"/>
<dbReference type="AlphaFoldDB" id="A0A1L0CVM4"/>
<feature type="region of interest" description="Disordered" evidence="1">
    <location>
        <begin position="1"/>
        <end position="57"/>
    </location>
</feature>
<evidence type="ECO:0000313" key="2">
    <source>
        <dbReference type="EMBL" id="SGZ47905.1"/>
    </source>
</evidence>
<feature type="compositionally biased region" description="Low complexity" evidence="1">
    <location>
        <begin position="227"/>
        <end position="236"/>
    </location>
</feature>
<feature type="compositionally biased region" description="Polar residues" evidence="1">
    <location>
        <begin position="237"/>
        <end position="247"/>
    </location>
</feature>
<name>A0A1L0CVM4_9ASCO</name>
<organism evidence="2 3">
    <name type="scientific">Sungouiella intermedia</name>
    <dbReference type="NCBI Taxonomy" id="45354"/>
    <lineage>
        <taxon>Eukaryota</taxon>
        <taxon>Fungi</taxon>
        <taxon>Dikarya</taxon>
        <taxon>Ascomycota</taxon>
        <taxon>Saccharomycotina</taxon>
        <taxon>Pichiomycetes</taxon>
        <taxon>Metschnikowiaceae</taxon>
        <taxon>Sungouiella</taxon>
    </lineage>
</organism>
<evidence type="ECO:0000313" key="3">
    <source>
        <dbReference type="Proteomes" id="UP000182334"/>
    </source>
</evidence>
<sequence>MEKKHHFRNIFKKDGDSESKSRESRSRSASHSHLPKIFHRDHHHDKQESTDQLDAESMSTSMSKLSLVLLLKRNDTNAGMLAPVPAGRMPVRRAETLNHFGPKRGPLPTTKPTGLGHHEKIKYNPYGINKLLLNQATHLALYISNFPIFKNNEDYTKGPGSEFKWAAQFHSPGAARVAWKLCDPSLTLRYTLEDLFKDPWFTTLEMCVYEHLDQHVDPFMFSHHSSHSGAPSHQSSRAASRKNTITSYPPEEPEAPDIHTPVRSMLDMAGVGAAPATPTIDSDNVSIKSNSLLTHTPLRLAHEDKPFRLQRTNSEVSMNLNSSGSSVPKVRSMLDVGASPDRAALPRVAEDEVANTSSSQLPIVEEDDIHGEQCNLGEEPELQVQQEAIPPEVNLDSSIPTPSQTPALEGHASFLYQEPLHDTDDLKIDSSGYCELGYKLKKHHHLDVSTVLISGSKSRR</sequence>
<gene>
    <name evidence="2" type="ORF">SAMEA4029010_CIC11G00000000951</name>
</gene>